<evidence type="ECO:0000313" key="4">
    <source>
        <dbReference type="EMBL" id="MFD2679822.1"/>
    </source>
</evidence>
<dbReference type="Pfam" id="PF01008">
    <property type="entry name" value="IF-2B"/>
    <property type="match status" value="1"/>
</dbReference>
<dbReference type="PANTHER" id="PTHR43475">
    <property type="entry name" value="METHYLTHIORIBOSE-1-PHOSPHATE ISOMERASE"/>
    <property type="match status" value="1"/>
</dbReference>
<name>A0ABW5RQC4_9BACI</name>
<dbReference type="SUPFAM" id="SSF100950">
    <property type="entry name" value="NagB/RpiA/CoA transferase-like"/>
    <property type="match status" value="1"/>
</dbReference>
<dbReference type="InterPro" id="IPR037171">
    <property type="entry name" value="NagB/RpiA_transferase-like"/>
</dbReference>
<dbReference type="PANTHER" id="PTHR43475:SF4">
    <property type="entry name" value="METHYLTHIORIBOSE-1-PHOSPHATE ISOMERASE"/>
    <property type="match status" value="1"/>
</dbReference>
<evidence type="ECO:0000313" key="5">
    <source>
        <dbReference type="Proteomes" id="UP001597506"/>
    </source>
</evidence>
<accession>A0ABW5RQC4</accession>
<comment type="similarity">
    <text evidence="1">Belongs to the eIF-2B alpha/beta/delta subunits family. MtnA subfamily.</text>
</comment>
<keyword evidence="2" id="KW-0028">Amino-acid biosynthesis</keyword>
<keyword evidence="5" id="KW-1185">Reference proteome</keyword>
<dbReference type="EMBL" id="JBHUMF010000008">
    <property type="protein sequence ID" value="MFD2679822.1"/>
    <property type="molecule type" value="Genomic_DNA"/>
</dbReference>
<comment type="caution">
    <text evidence="4">The sequence shown here is derived from an EMBL/GenBank/DDBJ whole genome shotgun (WGS) entry which is preliminary data.</text>
</comment>
<sequence>MTQTHTIPESLAWHEDHLTILNQQKLPNIEYLHLYKIEDFYEAIALSKVNEAPAMEITAAYGLALAANAVDTEDPQEFVKYFQSYKDYLASSRPTSENISRALNRLEKMVRRATSINEAKTDLLHTAIRIHIEVEESYREISSGQ</sequence>
<proteinExistence type="inferred from homology"/>
<dbReference type="Proteomes" id="UP001597506">
    <property type="component" value="Unassembled WGS sequence"/>
</dbReference>
<evidence type="ECO:0000256" key="1">
    <source>
        <dbReference type="ARBA" id="ARBA00009117"/>
    </source>
</evidence>
<evidence type="ECO:0000256" key="3">
    <source>
        <dbReference type="ARBA" id="ARBA00023167"/>
    </source>
</evidence>
<dbReference type="InterPro" id="IPR000649">
    <property type="entry name" value="IF-2B-related"/>
</dbReference>
<organism evidence="4 5">
    <name type="scientific">Bacillus seohaeanensis</name>
    <dbReference type="NCBI Taxonomy" id="284580"/>
    <lineage>
        <taxon>Bacteria</taxon>
        <taxon>Bacillati</taxon>
        <taxon>Bacillota</taxon>
        <taxon>Bacilli</taxon>
        <taxon>Bacillales</taxon>
        <taxon>Bacillaceae</taxon>
        <taxon>Bacillus</taxon>
    </lineage>
</organism>
<dbReference type="RefSeq" id="WP_377932762.1">
    <property type="nucleotide sequence ID" value="NZ_JBHUMF010000008.1"/>
</dbReference>
<gene>
    <name evidence="4" type="ORF">ACFSUL_03545</name>
</gene>
<dbReference type="Gene3D" id="1.20.120.420">
    <property type="entry name" value="translation initiation factor eif-2b, domain 1"/>
    <property type="match status" value="1"/>
</dbReference>
<dbReference type="InterPro" id="IPR027363">
    <property type="entry name" value="M1Pi_N"/>
</dbReference>
<reference evidence="5" key="1">
    <citation type="journal article" date="2019" name="Int. J. Syst. Evol. Microbiol.">
        <title>The Global Catalogue of Microorganisms (GCM) 10K type strain sequencing project: providing services to taxonomists for standard genome sequencing and annotation.</title>
        <authorList>
            <consortium name="The Broad Institute Genomics Platform"/>
            <consortium name="The Broad Institute Genome Sequencing Center for Infectious Disease"/>
            <person name="Wu L."/>
            <person name="Ma J."/>
        </authorList>
    </citation>
    <scope>NUCLEOTIDE SEQUENCE [LARGE SCALE GENOMIC DNA]</scope>
    <source>
        <strain evidence="5">KCTC 3913</strain>
    </source>
</reference>
<evidence type="ECO:0000256" key="2">
    <source>
        <dbReference type="ARBA" id="ARBA00022605"/>
    </source>
</evidence>
<protein>
    <submittedName>
        <fullName evidence="4">Uncharacterized protein</fullName>
    </submittedName>
</protein>
<keyword evidence="3" id="KW-0486">Methionine biosynthesis</keyword>